<comment type="caution">
    <text evidence="1">The sequence shown here is derived from an EMBL/GenBank/DDBJ whole genome shotgun (WGS) entry which is preliminary data.</text>
</comment>
<name>A0A2A2ZB43_MYCAV</name>
<dbReference type="AlphaFoldDB" id="A0A2A2ZB43"/>
<organism evidence="1 2">
    <name type="scientific">Mycobacterium avium</name>
    <dbReference type="NCBI Taxonomy" id="1764"/>
    <lineage>
        <taxon>Bacteria</taxon>
        <taxon>Bacillati</taxon>
        <taxon>Actinomycetota</taxon>
        <taxon>Actinomycetes</taxon>
        <taxon>Mycobacteriales</taxon>
        <taxon>Mycobacteriaceae</taxon>
        <taxon>Mycobacterium</taxon>
        <taxon>Mycobacterium avium complex (MAC)</taxon>
    </lineage>
</organism>
<accession>A0A2A2ZB43</accession>
<evidence type="ECO:0000313" key="1">
    <source>
        <dbReference type="EMBL" id="PBA23757.1"/>
    </source>
</evidence>
<dbReference type="RefSeq" id="WP_095795159.1">
    <property type="nucleotide sequence ID" value="NZ_NSFD01000055.1"/>
</dbReference>
<sequence>MAVSPPLNPPRLGDPVGGGFGYIKRASAEKQAGYLNIVLADDPALGPSCGLVVGVSPIKDQDGYYPLVWVTAP</sequence>
<dbReference type="EMBL" id="NSFD01000055">
    <property type="protein sequence ID" value="PBA23757.1"/>
    <property type="molecule type" value="Genomic_DNA"/>
</dbReference>
<reference evidence="1 2" key="1">
    <citation type="submission" date="2017-08" db="EMBL/GenBank/DDBJ databases">
        <title>Phylogenetic analysis of Mycobacterium avium complex whole genomes.</title>
        <authorList>
            <person name="Caverly L.J."/>
            <person name="Spilker T."/>
            <person name="Lipuma J."/>
        </authorList>
    </citation>
    <scope>NUCLEOTIDE SEQUENCE [LARGE SCALE GENOMIC DNA]</scope>
    <source>
        <strain evidence="1 2">FLAC0165</strain>
    </source>
</reference>
<protein>
    <submittedName>
        <fullName evidence="1">Uncharacterized protein</fullName>
    </submittedName>
</protein>
<evidence type="ECO:0000313" key="2">
    <source>
        <dbReference type="Proteomes" id="UP000217768"/>
    </source>
</evidence>
<dbReference type="Proteomes" id="UP000217768">
    <property type="component" value="Unassembled WGS sequence"/>
</dbReference>
<gene>
    <name evidence="1" type="ORF">CKJ66_26180</name>
</gene>
<proteinExistence type="predicted"/>